<feature type="signal peptide" evidence="3">
    <location>
        <begin position="1"/>
        <end position="27"/>
    </location>
</feature>
<evidence type="ECO:0000256" key="1">
    <source>
        <dbReference type="SAM" id="Coils"/>
    </source>
</evidence>
<name>A0A1X0P4B4_9TRYP</name>
<keyword evidence="5" id="KW-1185">Reference proteome</keyword>
<dbReference type="EMBL" id="NBCO01000005">
    <property type="protein sequence ID" value="ORC91777.1"/>
    <property type="molecule type" value="Genomic_DNA"/>
</dbReference>
<dbReference type="RefSeq" id="XP_028885843.1">
    <property type="nucleotide sequence ID" value="XM_029023028.1"/>
</dbReference>
<dbReference type="GeneID" id="39982808"/>
<reference evidence="4 5" key="1">
    <citation type="submission" date="2017-03" db="EMBL/GenBank/DDBJ databases">
        <title>An alternative strategy for trypanosome survival in the mammalian bloodstream revealed through genome and transcriptome analysis of the ubiquitous bovine parasite Trypanosoma (Megatrypanum) theileri.</title>
        <authorList>
            <person name="Kelly S."/>
            <person name="Ivens A."/>
            <person name="Mott A."/>
            <person name="O'Neill E."/>
            <person name="Emms D."/>
            <person name="Macleod O."/>
            <person name="Voorheis P."/>
            <person name="Matthews J."/>
            <person name="Matthews K."/>
            <person name="Carrington M."/>
        </authorList>
    </citation>
    <scope>NUCLEOTIDE SEQUENCE [LARGE SCALE GENOMIC DNA]</scope>
    <source>
        <strain evidence="4">Edinburgh</strain>
    </source>
</reference>
<evidence type="ECO:0000256" key="3">
    <source>
        <dbReference type="SAM" id="SignalP"/>
    </source>
</evidence>
<proteinExistence type="predicted"/>
<feature type="chain" id="PRO_5012439465" evidence="3">
    <location>
        <begin position="28"/>
        <end position="428"/>
    </location>
</feature>
<dbReference type="VEuPathDB" id="TriTrypDB:TM35_000053730"/>
<dbReference type="STRING" id="67003.A0A1X0P4B4"/>
<evidence type="ECO:0000313" key="4">
    <source>
        <dbReference type="EMBL" id="ORC91777.1"/>
    </source>
</evidence>
<keyword evidence="1" id="KW-0175">Coiled coil</keyword>
<feature type="region of interest" description="Disordered" evidence="2">
    <location>
        <begin position="277"/>
        <end position="407"/>
    </location>
</feature>
<protein>
    <submittedName>
        <fullName evidence="4">Transglutaminase</fullName>
    </submittedName>
</protein>
<feature type="coiled-coil region" evidence="1">
    <location>
        <begin position="214"/>
        <end position="241"/>
    </location>
</feature>
<gene>
    <name evidence="4" type="ORF">TM35_000053730</name>
</gene>
<evidence type="ECO:0000313" key="5">
    <source>
        <dbReference type="Proteomes" id="UP000192257"/>
    </source>
</evidence>
<organism evidence="4 5">
    <name type="scientific">Trypanosoma theileri</name>
    <dbReference type="NCBI Taxonomy" id="67003"/>
    <lineage>
        <taxon>Eukaryota</taxon>
        <taxon>Discoba</taxon>
        <taxon>Euglenozoa</taxon>
        <taxon>Kinetoplastea</taxon>
        <taxon>Metakinetoplastina</taxon>
        <taxon>Trypanosomatida</taxon>
        <taxon>Trypanosomatidae</taxon>
        <taxon>Trypanosoma</taxon>
    </lineage>
</organism>
<sequence length="428" mass="49441">MTTMFVQLRRVVYLLVLLQCCAYLARANDGQNTEENVVGAEKKLVEWMKREKELLGKGKGCVKVWKEEKESCVARSTPTKGAADAVVALLKKIKDKVGELVTSTGGVNGGKVRVEEVKETMQKTQETVNDTRATLDETTTVTNYCYHYLDYWKQEVEAKDDTRKYYISEIEGAKDEYKTPARIELVEESNKMHESLTWGMEELAAVHKWSYACAREVKEEMVRANRSMNEIEEVFDDHKEEVKGARIGTVTVAKKSTIKERLDVAWKEAALNIEKAKEEEKQKKKQAELEKAKAQRDREAEERRLQEQAQRERQAQVEKEKEQAQREREAEQRSVQEQAQRERQAQVEKEKEQAQREREAEQRRVQEQAQRERQTQVEKEKEQLERAAEEAKKKAEAAKKNDNSNSPAMVQSSMLFLVLCVLGCTLVC</sequence>
<evidence type="ECO:0000256" key="2">
    <source>
        <dbReference type="SAM" id="MobiDB-lite"/>
    </source>
</evidence>
<accession>A0A1X0P4B4</accession>
<keyword evidence="3" id="KW-0732">Signal</keyword>
<comment type="caution">
    <text evidence="4">The sequence shown here is derived from an EMBL/GenBank/DDBJ whole genome shotgun (WGS) entry which is preliminary data.</text>
</comment>
<feature type="compositionally biased region" description="Basic and acidic residues" evidence="2">
    <location>
        <begin position="277"/>
        <end position="402"/>
    </location>
</feature>
<dbReference type="Proteomes" id="UP000192257">
    <property type="component" value="Unassembled WGS sequence"/>
</dbReference>
<dbReference type="AlphaFoldDB" id="A0A1X0P4B4"/>